<feature type="transmembrane region" description="Helical" evidence="2">
    <location>
        <begin position="37"/>
        <end position="58"/>
    </location>
</feature>
<protein>
    <submittedName>
        <fullName evidence="3">Uncharacterized protein</fullName>
    </submittedName>
</protein>
<proteinExistence type="predicted"/>
<keyword evidence="2" id="KW-1133">Transmembrane helix</keyword>
<evidence type="ECO:0000256" key="2">
    <source>
        <dbReference type="SAM" id="Phobius"/>
    </source>
</evidence>
<feature type="compositionally biased region" description="Pro residues" evidence="1">
    <location>
        <begin position="9"/>
        <end position="21"/>
    </location>
</feature>
<organism evidence="3 4">
    <name type="scientific">Nocardioides flavescens</name>
    <dbReference type="NCBI Taxonomy" id="2691959"/>
    <lineage>
        <taxon>Bacteria</taxon>
        <taxon>Bacillati</taxon>
        <taxon>Actinomycetota</taxon>
        <taxon>Actinomycetes</taxon>
        <taxon>Propionibacteriales</taxon>
        <taxon>Nocardioidaceae</taxon>
        <taxon>Nocardioides</taxon>
    </lineage>
</organism>
<keyword evidence="4" id="KW-1185">Reference proteome</keyword>
<evidence type="ECO:0000256" key="1">
    <source>
        <dbReference type="SAM" id="MobiDB-lite"/>
    </source>
</evidence>
<dbReference type="RefSeq" id="WP_160878033.1">
    <property type="nucleotide sequence ID" value="NZ_WUEK01000006.1"/>
</dbReference>
<dbReference type="Proteomes" id="UP000473325">
    <property type="component" value="Unassembled WGS sequence"/>
</dbReference>
<accession>A0A6L7EXA6</accession>
<comment type="caution">
    <text evidence="3">The sequence shown here is derived from an EMBL/GenBank/DDBJ whole genome shotgun (WGS) entry which is preliminary data.</text>
</comment>
<evidence type="ECO:0000313" key="4">
    <source>
        <dbReference type="Proteomes" id="UP000473325"/>
    </source>
</evidence>
<dbReference type="EMBL" id="WUEK01000006">
    <property type="protein sequence ID" value="MXG90098.1"/>
    <property type="molecule type" value="Genomic_DNA"/>
</dbReference>
<feature type="region of interest" description="Disordered" evidence="1">
    <location>
        <begin position="61"/>
        <end position="82"/>
    </location>
</feature>
<gene>
    <name evidence="3" type="ORF">GRQ65_11090</name>
</gene>
<keyword evidence="2" id="KW-0472">Membrane</keyword>
<reference evidence="3 4" key="1">
    <citation type="submission" date="2019-12" db="EMBL/GenBank/DDBJ databases">
        <authorList>
            <person name="Kun Z."/>
        </authorList>
    </citation>
    <scope>NUCLEOTIDE SEQUENCE [LARGE SCALE GENOMIC DNA]</scope>
    <source>
        <strain evidence="3 4">YIM 123512</strain>
    </source>
</reference>
<feature type="region of interest" description="Disordered" evidence="1">
    <location>
        <begin position="1"/>
        <end position="28"/>
    </location>
</feature>
<dbReference type="AlphaFoldDB" id="A0A6L7EXA6"/>
<sequence length="241" mass="24149">MADPAPTSGWPPPHPSPPLPAPREYGVPGTPTRRPPYVVGAVVALVLVAVVVAVVLLVTGGDDPEQGTAREPVASSSAPAEASESASAAPAYSCWDGSAATDLAQCSAPSGEAGLRWVFPGLADARCGKASAGGPGVTTRVLCVYRLADGSRAQVGLFAWASVADGQAFYDGQGLQRDATTTADVVTWGATEGGRAKLATMYAAAPYSATVTYPAAGALSAEDRAALSPRPVGEVTGVATQ</sequence>
<evidence type="ECO:0000313" key="3">
    <source>
        <dbReference type="EMBL" id="MXG90098.1"/>
    </source>
</evidence>
<keyword evidence="2" id="KW-0812">Transmembrane</keyword>
<name>A0A6L7EXA6_9ACTN</name>